<feature type="chain" id="PRO_5037648411" description="Esterase" evidence="2">
    <location>
        <begin position="21"/>
        <end position="435"/>
    </location>
</feature>
<dbReference type="InterPro" id="IPR029058">
    <property type="entry name" value="AB_hydrolase_fold"/>
</dbReference>
<organism evidence="3 4">
    <name type="scientific">Sphingobacterium hungaricum</name>
    <dbReference type="NCBI Taxonomy" id="2082723"/>
    <lineage>
        <taxon>Bacteria</taxon>
        <taxon>Pseudomonadati</taxon>
        <taxon>Bacteroidota</taxon>
        <taxon>Sphingobacteriia</taxon>
        <taxon>Sphingobacteriales</taxon>
        <taxon>Sphingobacteriaceae</taxon>
        <taxon>Sphingobacterium</taxon>
    </lineage>
</organism>
<keyword evidence="1 2" id="KW-0732">Signal</keyword>
<dbReference type="Gene3D" id="3.40.50.1820">
    <property type="entry name" value="alpha/beta hydrolase"/>
    <property type="match status" value="1"/>
</dbReference>
<feature type="signal peptide" evidence="2">
    <location>
        <begin position="1"/>
        <end position="20"/>
    </location>
</feature>
<gene>
    <name evidence="3" type="ORF">C4F49_10050</name>
</gene>
<dbReference type="SUPFAM" id="SSF53474">
    <property type="entry name" value="alpha/beta-Hydrolases"/>
    <property type="match status" value="1"/>
</dbReference>
<sequence length="435" mass="50036">MNRQLLLFCIFIGAFTLSKAQTQDLSEYFLRSLQTSEVYGNKIPKKNIKIKDLEDSRKSVWSAWKEANSNFQEIKLPAILPLSDSIAYEWPLVDEDPMPFYYGSKGKKPANGYPLFINIHGSGPKEKEWAATIAWSKIYADAPSLYYIPRIPNEKRYRWWFIPEQKAWEKLFRLAFLNDDINPNKMYFVGISEGGYGSQRLGAFYADYLAGAGPMAGGEPLVNTPPLNFRNTAFNLQTGEKDFMFDRNKITKQVKTIFDSLSNAYPGKFIHQVDLQKGKGHAIDYTLTTPWLIQHTRITNPREVSWVNFPMHDRYRTGFYNLAIKEHVNIDKTTDIDRALFEFAIDSTTNSIRMNANTLNKITNEKGAITKGKLLFYLDENLVDLNKKVTLYVNEKKVFSGKVKLDSKNIIESCALFYDSNRLYPASIEIDFSKL</sequence>
<evidence type="ECO:0000313" key="3">
    <source>
        <dbReference type="EMBL" id="MBE8714021.1"/>
    </source>
</evidence>
<dbReference type="Proteomes" id="UP000616201">
    <property type="component" value="Unassembled WGS sequence"/>
</dbReference>
<dbReference type="PANTHER" id="PTHR43037:SF1">
    <property type="entry name" value="BLL1128 PROTEIN"/>
    <property type="match status" value="1"/>
</dbReference>
<dbReference type="InterPro" id="IPR050955">
    <property type="entry name" value="Plant_Biomass_Hydrol_Est"/>
</dbReference>
<dbReference type="EMBL" id="PRDK01000005">
    <property type="protein sequence ID" value="MBE8714021.1"/>
    <property type="molecule type" value="Genomic_DNA"/>
</dbReference>
<keyword evidence="4" id="KW-1185">Reference proteome</keyword>
<comment type="caution">
    <text evidence="3">The sequence shown here is derived from an EMBL/GenBank/DDBJ whole genome shotgun (WGS) entry which is preliminary data.</text>
</comment>
<dbReference type="PANTHER" id="PTHR43037">
    <property type="entry name" value="UNNAMED PRODUCT-RELATED"/>
    <property type="match status" value="1"/>
</dbReference>
<proteinExistence type="predicted"/>
<accession>A0A928UZ35</accession>
<evidence type="ECO:0000256" key="1">
    <source>
        <dbReference type="ARBA" id="ARBA00022729"/>
    </source>
</evidence>
<reference evidence="3" key="1">
    <citation type="submission" date="2018-02" db="EMBL/GenBank/DDBJ databases">
        <authorList>
            <person name="Vasarhelyi B.M."/>
            <person name="Deshmukh S."/>
            <person name="Balint B."/>
            <person name="Kukolya J."/>
        </authorList>
    </citation>
    <scope>NUCLEOTIDE SEQUENCE</scope>
    <source>
        <strain evidence="3">KB22</strain>
    </source>
</reference>
<protein>
    <recommendedName>
        <fullName evidence="5">Esterase</fullName>
    </recommendedName>
</protein>
<evidence type="ECO:0008006" key="5">
    <source>
        <dbReference type="Google" id="ProtNLM"/>
    </source>
</evidence>
<evidence type="ECO:0000256" key="2">
    <source>
        <dbReference type="SAM" id="SignalP"/>
    </source>
</evidence>
<dbReference type="AlphaFoldDB" id="A0A928UZ35"/>
<name>A0A928UZ35_9SPHI</name>
<evidence type="ECO:0000313" key="4">
    <source>
        <dbReference type="Proteomes" id="UP000616201"/>
    </source>
</evidence>